<comment type="caution">
    <text evidence="2">The sequence shown here is derived from an EMBL/GenBank/DDBJ whole genome shotgun (WGS) entry which is preliminary data.</text>
</comment>
<dbReference type="EMBL" id="JAPTMU010000089">
    <property type="protein sequence ID" value="KAJ4922055.1"/>
    <property type="molecule type" value="Genomic_DNA"/>
</dbReference>
<protein>
    <submittedName>
        <fullName evidence="2">Uncharacterized protein</fullName>
    </submittedName>
</protein>
<name>A0AAD6ABF9_9TELE</name>
<dbReference type="AlphaFoldDB" id="A0AAD6ABF9"/>
<keyword evidence="1" id="KW-0812">Transmembrane</keyword>
<feature type="transmembrane region" description="Helical" evidence="1">
    <location>
        <begin position="20"/>
        <end position="46"/>
    </location>
</feature>
<evidence type="ECO:0000256" key="1">
    <source>
        <dbReference type="SAM" id="Phobius"/>
    </source>
</evidence>
<keyword evidence="1" id="KW-1133">Transmembrane helix</keyword>
<gene>
    <name evidence="2" type="ORF">JOQ06_021519</name>
</gene>
<feature type="non-terminal residue" evidence="2">
    <location>
        <position position="50"/>
    </location>
</feature>
<keyword evidence="3" id="KW-1185">Reference proteome</keyword>
<reference evidence="2" key="1">
    <citation type="submission" date="2022-11" db="EMBL/GenBank/DDBJ databases">
        <title>Chromosome-level genome of Pogonophryne albipinna.</title>
        <authorList>
            <person name="Jo E."/>
        </authorList>
    </citation>
    <scope>NUCLEOTIDE SEQUENCE</scope>
    <source>
        <strain evidence="2">SGF0006</strain>
        <tissue evidence="2">Muscle</tissue>
    </source>
</reference>
<proteinExistence type="predicted"/>
<keyword evidence="1" id="KW-0472">Membrane</keyword>
<evidence type="ECO:0000313" key="3">
    <source>
        <dbReference type="Proteomes" id="UP001219934"/>
    </source>
</evidence>
<organism evidence="2 3">
    <name type="scientific">Pogonophryne albipinna</name>
    <dbReference type="NCBI Taxonomy" id="1090488"/>
    <lineage>
        <taxon>Eukaryota</taxon>
        <taxon>Metazoa</taxon>
        <taxon>Chordata</taxon>
        <taxon>Craniata</taxon>
        <taxon>Vertebrata</taxon>
        <taxon>Euteleostomi</taxon>
        <taxon>Actinopterygii</taxon>
        <taxon>Neopterygii</taxon>
        <taxon>Teleostei</taxon>
        <taxon>Neoteleostei</taxon>
        <taxon>Acanthomorphata</taxon>
        <taxon>Eupercaria</taxon>
        <taxon>Perciformes</taxon>
        <taxon>Notothenioidei</taxon>
        <taxon>Pogonophryne</taxon>
    </lineage>
</organism>
<accession>A0AAD6ABF9</accession>
<sequence>MMPRPVSEDDPQQPEWQLVVSFFCNGMIEWILILLLLWLLIQVLFVTNYE</sequence>
<dbReference type="Proteomes" id="UP001219934">
    <property type="component" value="Unassembled WGS sequence"/>
</dbReference>
<evidence type="ECO:0000313" key="2">
    <source>
        <dbReference type="EMBL" id="KAJ4922055.1"/>
    </source>
</evidence>